<feature type="transmembrane region" description="Helical" evidence="8">
    <location>
        <begin position="146"/>
        <end position="168"/>
    </location>
</feature>
<dbReference type="AlphaFoldDB" id="A0A150GB14"/>
<feature type="transmembrane region" description="Helical" evidence="8">
    <location>
        <begin position="188"/>
        <end position="211"/>
    </location>
</feature>
<dbReference type="Proteomes" id="UP000075714">
    <property type="component" value="Unassembled WGS sequence"/>
</dbReference>
<comment type="subcellular location">
    <subcellularLocation>
        <location evidence="1">Cell inner membrane</location>
        <topology evidence="1">Multi-pass membrane protein</topology>
    </subcellularLocation>
</comment>
<keyword evidence="3" id="KW-1003">Cell membrane</keyword>
<keyword evidence="4" id="KW-0997">Cell inner membrane</keyword>
<name>A0A150GB14_GONPE</name>
<organism evidence="9 10">
    <name type="scientific">Gonium pectorale</name>
    <name type="common">Green alga</name>
    <dbReference type="NCBI Taxonomy" id="33097"/>
    <lineage>
        <taxon>Eukaryota</taxon>
        <taxon>Viridiplantae</taxon>
        <taxon>Chlorophyta</taxon>
        <taxon>core chlorophytes</taxon>
        <taxon>Chlorophyceae</taxon>
        <taxon>CS clade</taxon>
        <taxon>Chlamydomonadales</taxon>
        <taxon>Volvocaceae</taxon>
        <taxon>Gonium</taxon>
    </lineage>
</organism>
<dbReference type="Pfam" id="PF20398">
    <property type="entry name" value="DUF6691"/>
    <property type="match status" value="1"/>
</dbReference>
<accession>A0A150GB14</accession>
<comment type="caution">
    <text evidence="9">The sequence shown here is derived from an EMBL/GenBank/DDBJ whole genome shotgun (WGS) entry which is preliminary data.</text>
</comment>
<dbReference type="OrthoDB" id="10254418at2759"/>
<feature type="transmembrane region" description="Helical" evidence="8">
    <location>
        <begin position="320"/>
        <end position="347"/>
    </location>
</feature>
<evidence type="ECO:0000313" key="9">
    <source>
        <dbReference type="EMBL" id="KXZ46963.1"/>
    </source>
</evidence>
<sequence length="386" mass="37905">MTATSAAAELVTAFSATSSAVTAAGGGLTLLSFTPATAAIGGLLLGLATAAKLLFTGRVLGISGAVKGLVAGDPAPWRVAFLLGLALGALGVGGLMPSAIEAIPATFPVWRAVLAGLLVGLGSALGNGCTSGHGICGSARLSPRSFVYTGSFMASGMATATLANTAAALNVAPLPAQLLMPAAPEVQLAMGIAAAGAAAFAGLAAASRLLVRRPSVGSGAAGGAVDDKVQLRLELVAEVVAGAIFALGLGFSGMTRPSKVAGFLTVAAPSWDLSLPFVMAGAVAVAMVAYQGVLRFRIMNKPIVCPTFQIPNSTTIDSRLLVGGLVFGAGWGLAGMCPGPALVAALYGDPHVLSFVAAMAAGMIFEGRLTALTAAAALRQKSSGSS</sequence>
<keyword evidence="6 8" id="KW-1133">Transmembrane helix</keyword>
<dbReference type="GO" id="GO:0005886">
    <property type="term" value="C:plasma membrane"/>
    <property type="evidence" value="ECO:0007669"/>
    <property type="project" value="UniProtKB-SubCell"/>
</dbReference>
<evidence type="ECO:0000313" key="10">
    <source>
        <dbReference type="Proteomes" id="UP000075714"/>
    </source>
</evidence>
<dbReference type="Pfam" id="PF04143">
    <property type="entry name" value="Sulf_transp"/>
    <property type="match status" value="1"/>
</dbReference>
<dbReference type="InterPro" id="IPR046513">
    <property type="entry name" value="DUF6691"/>
</dbReference>
<feature type="transmembrane region" description="Helical" evidence="8">
    <location>
        <begin position="353"/>
        <end position="378"/>
    </location>
</feature>
<protein>
    <submittedName>
        <fullName evidence="9">Uncharacterized protein</fullName>
    </submittedName>
</protein>
<evidence type="ECO:0000256" key="6">
    <source>
        <dbReference type="ARBA" id="ARBA00022989"/>
    </source>
</evidence>
<dbReference type="EMBL" id="LSYV01000040">
    <property type="protein sequence ID" value="KXZ46963.1"/>
    <property type="molecule type" value="Genomic_DNA"/>
</dbReference>
<evidence type="ECO:0000256" key="2">
    <source>
        <dbReference type="ARBA" id="ARBA00022448"/>
    </source>
</evidence>
<evidence type="ECO:0000256" key="5">
    <source>
        <dbReference type="ARBA" id="ARBA00022692"/>
    </source>
</evidence>
<evidence type="ECO:0000256" key="3">
    <source>
        <dbReference type="ARBA" id="ARBA00022475"/>
    </source>
</evidence>
<reference evidence="10" key="1">
    <citation type="journal article" date="2016" name="Nat. Commun.">
        <title>The Gonium pectorale genome demonstrates co-option of cell cycle regulation during the evolution of multicellularity.</title>
        <authorList>
            <person name="Hanschen E.R."/>
            <person name="Marriage T.N."/>
            <person name="Ferris P.J."/>
            <person name="Hamaji T."/>
            <person name="Toyoda A."/>
            <person name="Fujiyama A."/>
            <person name="Neme R."/>
            <person name="Noguchi H."/>
            <person name="Minakuchi Y."/>
            <person name="Suzuki M."/>
            <person name="Kawai-Toyooka H."/>
            <person name="Smith D.R."/>
            <person name="Sparks H."/>
            <person name="Anderson J."/>
            <person name="Bakaric R."/>
            <person name="Luria V."/>
            <person name="Karger A."/>
            <person name="Kirschner M.W."/>
            <person name="Durand P.M."/>
            <person name="Michod R.E."/>
            <person name="Nozaki H."/>
            <person name="Olson B.J."/>
        </authorList>
    </citation>
    <scope>NUCLEOTIDE SEQUENCE [LARGE SCALE GENOMIC DNA]</scope>
    <source>
        <strain evidence="10">NIES-2863</strain>
    </source>
</reference>
<feature type="transmembrane region" description="Helical" evidence="8">
    <location>
        <begin position="33"/>
        <end position="55"/>
    </location>
</feature>
<dbReference type="PANTHER" id="PTHR30574:SF1">
    <property type="entry name" value="SULPHUR TRANSPORT DOMAIN-CONTAINING PROTEIN"/>
    <property type="match status" value="1"/>
</dbReference>
<keyword evidence="10" id="KW-1185">Reference proteome</keyword>
<proteinExistence type="predicted"/>
<evidence type="ECO:0000256" key="4">
    <source>
        <dbReference type="ARBA" id="ARBA00022519"/>
    </source>
</evidence>
<keyword evidence="7 8" id="KW-0472">Membrane</keyword>
<feature type="transmembrane region" description="Helical" evidence="8">
    <location>
        <begin position="75"/>
        <end position="96"/>
    </location>
</feature>
<evidence type="ECO:0000256" key="1">
    <source>
        <dbReference type="ARBA" id="ARBA00004429"/>
    </source>
</evidence>
<gene>
    <name evidence="9" type="ORF">GPECTOR_39g457</name>
</gene>
<feature type="transmembrane region" description="Helical" evidence="8">
    <location>
        <begin position="108"/>
        <end position="125"/>
    </location>
</feature>
<feature type="transmembrane region" description="Helical" evidence="8">
    <location>
        <begin position="231"/>
        <end position="253"/>
    </location>
</feature>
<keyword evidence="5 8" id="KW-0812">Transmembrane</keyword>
<dbReference type="InterPro" id="IPR007272">
    <property type="entry name" value="Sulf_transp_TsuA/YedE"/>
</dbReference>
<evidence type="ECO:0000256" key="7">
    <source>
        <dbReference type="ARBA" id="ARBA00023136"/>
    </source>
</evidence>
<keyword evidence="2" id="KW-0813">Transport</keyword>
<feature type="transmembrane region" description="Helical" evidence="8">
    <location>
        <begin position="273"/>
        <end position="293"/>
    </location>
</feature>
<evidence type="ECO:0000256" key="8">
    <source>
        <dbReference type="SAM" id="Phobius"/>
    </source>
</evidence>
<dbReference type="PANTHER" id="PTHR30574">
    <property type="entry name" value="INNER MEMBRANE PROTEIN YEDE"/>
    <property type="match status" value="1"/>
</dbReference>